<organism evidence="3 4">
    <name type="scientific">Tremella mesenterica</name>
    <name type="common">Jelly fungus</name>
    <dbReference type="NCBI Taxonomy" id="5217"/>
    <lineage>
        <taxon>Eukaryota</taxon>
        <taxon>Fungi</taxon>
        <taxon>Dikarya</taxon>
        <taxon>Basidiomycota</taxon>
        <taxon>Agaricomycotina</taxon>
        <taxon>Tremellomycetes</taxon>
        <taxon>Tremellales</taxon>
        <taxon>Tremellaceae</taxon>
        <taxon>Tremella</taxon>
    </lineage>
</organism>
<evidence type="ECO:0000313" key="4">
    <source>
        <dbReference type="Proteomes" id="UP000289152"/>
    </source>
</evidence>
<reference evidence="3 4" key="1">
    <citation type="submission" date="2016-06" db="EMBL/GenBank/DDBJ databases">
        <title>Evolution of pathogenesis and genome organization in the Tremellales.</title>
        <authorList>
            <person name="Cuomo C."/>
            <person name="Litvintseva A."/>
            <person name="Heitman J."/>
            <person name="Chen Y."/>
            <person name="Sun S."/>
            <person name="Springer D."/>
            <person name="Dromer F."/>
            <person name="Young S."/>
            <person name="Zeng Q."/>
            <person name="Chapman S."/>
            <person name="Gujja S."/>
            <person name="Saif S."/>
            <person name="Birren B."/>
        </authorList>
    </citation>
    <scope>NUCLEOTIDE SEQUENCE [LARGE SCALE GENOMIC DNA]</scope>
    <source>
        <strain evidence="3 4">ATCC 28783</strain>
    </source>
</reference>
<feature type="transmembrane region" description="Helical" evidence="2">
    <location>
        <begin position="255"/>
        <end position="278"/>
    </location>
</feature>
<keyword evidence="4" id="KW-1185">Reference proteome</keyword>
<gene>
    <name evidence="3" type="ORF">M231_04764</name>
</gene>
<evidence type="ECO:0008006" key="5">
    <source>
        <dbReference type="Google" id="ProtNLM"/>
    </source>
</evidence>
<name>A0A4Q1BJR1_TREME</name>
<feature type="compositionally biased region" description="Polar residues" evidence="1">
    <location>
        <begin position="429"/>
        <end position="441"/>
    </location>
</feature>
<protein>
    <recommendedName>
        <fullName evidence="5">Mid2 domain-containing protein</fullName>
    </recommendedName>
</protein>
<feature type="compositionally biased region" description="Low complexity" evidence="1">
    <location>
        <begin position="88"/>
        <end position="105"/>
    </location>
</feature>
<keyword evidence="2" id="KW-0472">Membrane</keyword>
<evidence type="ECO:0000313" key="3">
    <source>
        <dbReference type="EMBL" id="RXK37978.1"/>
    </source>
</evidence>
<dbReference type="Proteomes" id="UP000289152">
    <property type="component" value="Unassembled WGS sequence"/>
</dbReference>
<dbReference type="EMBL" id="SDIL01000056">
    <property type="protein sequence ID" value="RXK37978.1"/>
    <property type="molecule type" value="Genomic_DNA"/>
</dbReference>
<feature type="compositionally biased region" description="Basic and acidic residues" evidence="1">
    <location>
        <begin position="311"/>
        <end position="324"/>
    </location>
</feature>
<feature type="region of interest" description="Disordered" evidence="1">
    <location>
        <begin position="527"/>
        <end position="547"/>
    </location>
</feature>
<feature type="compositionally biased region" description="Basic residues" evidence="1">
    <location>
        <begin position="325"/>
        <end position="344"/>
    </location>
</feature>
<comment type="caution">
    <text evidence="3">The sequence shown here is derived from an EMBL/GenBank/DDBJ whole genome shotgun (WGS) entry which is preliminary data.</text>
</comment>
<feature type="region of interest" description="Disordered" evidence="1">
    <location>
        <begin position="295"/>
        <end position="376"/>
    </location>
</feature>
<evidence type="ECO:0000256" key="1">
    <source>
        <dbReference type="SAM" id="MobiDB-lite"/>
    </source>
</evidence>
<feature type="region of interest" description="Disordered" evidence="1">
    <location>
        <begin position="429"/>
        <end position="492"/>
    </location>
</feature>
<dbReference type="VEuPathDB" id="FungiDB:TREMEDRAFT_60309"/>
<dbReference type="InParanoid" id="A0A4Q1BJR1"/>
<evidence type="ECO:0000256" key="2">
    <source>
        <dbReference type="SAM" id="Phobius"/>
    </source>
</evidence>
<sequence>MADVLPQVFNNSSTLPSSSTQLPDGGTIETVVYTSTVTVGDGIGGFELSKELVSSTILVPASSSSVSAGGTSKPATSVVGGANPKPAPSSSISSLTPSSMSSLTSSSSQLAQPSVINASAFSSSPSSIVSSVPLSKTFHNDLIVSSSTQSTHTTQSFTTQAALLRSSSSSGSSSSRPTSSSHTSSSMSKVPNAITSTSTVTVPPVTNVDVSASSIKTYVSGSVTYSGSAAVAAIAAADAIHTGGTSTEKTGGSKLSSIAIVGIVLGVLGFLVICYLSWYNWKKKRDRDALGEELNDDHFDADGQPIQFTEKMSHERRGSSESRSGKRRRQKRNDRPSRSGRRRSNGNPFDDGDWYADPYDDQHEIGPPTTTGFDPVYDYQQHQHLDEGMINPYEEEYHHEDQTHYSGFGGERTTYPSLSEYYDSAQIDPSRSLVTSQSYLESSPFEDPRPAPQPQSFPRQPERAHSFVSTEPRRTSLAYAGTRPTSDTFSELAQPTPATAALLPWLGKSEPVPPPVPAIPIASSSNYAGGGGVPPPQPSFKGPMGVRPVVGVRENQRQGPAPVMAQTPMGEYGYPDIIPNFR</sequence>
<feature type="region of interest" description="Disordered" evidence="1">
    <location>
        <begin position="149"/>
        <end position="192"/>
    </location>
</feature>
<keyword evidence="2" id="KW-0812">Transmembrane</keyword>
<feature type="compositionally biased region" description="Low complexity" evidence="1">
    <location>
        <begin position="62"/>
        <end position="72"/>
    </location>
</feature>
<proteinExistence type="predicted"/>
<dbReference type="AlphaFoldDB" id="A0A4Q1BJR1"/>
<feature type="compositionally biased region" description="Low complexity" evidence="1">
    <location>
        <begin position="149"/>
        <end position="188"/>
    </location>
</feature>
<feature type="region of interest" description="Disordered" evidence="1">
    <location>
        <begin position="62"/>
        <end position="105"/>
    </location>
</feature>
<keyword evidence="2" id="KW-1133">Transmembrane helix</keyword>
<accession>A0A4Q1BJR1</accession>